<dbReference type="SUPFAM" id="SSF101960">
    <property type="entry name" value="Stabilizer of iron transporter SufD"/>
    <property type="match status" value="1"/>
</dbReference>
<dbReference type="RefSeq" id="WP_052037227.1">
    <property type="nucleotide sequence ID" value="NZ_JAEMUK010000010.1"/>
</dbReference>
<organism evidence="4 5">
    <name type="scientific">Rhodomicrobium udaipurense</name>
    <dbReference type="NCBI Taxonomy" id="1202716"/>
    <lineage>
        <taxon>Bacteria</taxon>
        <taxon>Pseudomonadati</taxon>
        <taxon>Pseudomonadota</taxon>
        <taxon>Alphaproteobacteria</taxon>
        <taxon>Hyphomicrobiales</taxon>
        <taxon>Hyphomicrobiaceae</taxon>
        <taxon>Rhodomicrobium</taxon>
    </lineage>
</organism>
<feature type="domain" description="SUF system FeS cluster assembly SufBD N-terminal" evidence="3">
    <location>
        <begin position="14"/>
        <end position="180"/>
    </location>
</feature>
<sequence length="441" mass="46018">MTIHQTITAAATPAEQRFLDLYASVCDRLPGAGVPAVRAWREEALDAFAALGVPHRRVEAWKYTDLRALMTAVHPLGGLDAGARADVDASIGRALANIDSYRAVFAGGKFRPDLSTIQGAPGISFTPLCAKLKSEADAAATLAALSLPKGDVVAALSTAFATSGALISIAPGKKLDKPIHLIVIASCEANAYALRHAIKLGDGAEASIIETHVGAGASQAWSYTALDIGKGAALKHARLTQSAAALHLASAKVTLGERAVYEPTHAAIGGALTRSEGTIHFTGPNARATYNAAILARGHSHVDFTLVVDHAAPHCESRELVKAVLDDRAKGVFQGKVAVQRGAQKTDGKQMANALLLSNDAEFDSKPELEIFADDVVCGHGATAGQLDEDLMFYLRARGIPEAQARALLIAAFVGAALDTIDNEGLHTALDEKVAAWLAAK</sequence>
<feature type="domain" description="SUF system FeS cluster assembly SufBD core" evidence="2">
    <location>
        <begin position="188"/>
        <end position="413"/>
    </location>
</feature>
<reference evidence="4 5" key="1">
    <citation type="submission" date="2020-12" db="EMBL/GenBank/DDBJ databases">
        <title>Revised draft genomes of Rhodomicrobium vannielii ATCC 17100 and Rhodomicrobium udaipurense JA643.</title>
        <authorList>
            <person name="Conners E.M."/>
            <person name="Davenport E.J."/>
            <person name="Bose A."/>
        </authorList>
    </citation>
    <scope>NUCLEOTIDE SEQUENCE [LARGE SCALE GENOMIC DNA]</scope>
    <source>
        <strain evidence="4 5">JA643</strain>
    </source>
</reference>
<evidence type="ECO:0000313" key="4">
    <source>
        <dbReference type="EMBL" id="MBJ7543024.1"/>
    </source>
</evidence>
<dbReference type="Pfam" id="PF01458">
    <property type="entry name" value="SUFBD_core"/>
    <property type="match status" value="1"/>
</dbReference>
<evidence type="ECO:0000256" key="1">
    <source>
        <dbReference type="ARBA" id="ARBA00043967"/>
    </source>
</evidence>
<dbReference type="NCBIfam" id="TIGR01981">
    <property type="entry name" value="sufD"/>
    <property type="match status" value="1"/>
</dbReference>
<dbReference type="PANTHER" id="PTHR43575">
    <property type="entry name" value="PROTEIN ABCI7, CHLOROPLASTIC"/>
    <property type="match status" value="1"/>
</dbReference>
<proteinExistence type="inferred from homology"/>
<dbReference type="InterPro" id="IPR045595">
    <property type="entry name" value="SufBD_N"/>
</dbReference>
<comment type="caution">
    <text evidence="4">The sequence shown here is derived from an EMBL/GenBank/DDBJ whole genome shotgun (WGS) entry which is preliminary data.</text>
</comment>
<evidence type="ECO:0000259" key="2">
    <source>
        <dbReference type="Pfam" id="PF01458"/>
    </source>
</evidence>
<dbReference type="EMBL" id="JAEMUK010000010">
    <property type="protein sequence ID" value="MBJ7543024.1"/>
    <property type="molecule type" value="Genomic_DNA"/>
</dbReference>
<dbReference type="InterPro" id="IPR037284">
    <property type="entry name" value="SUF_FeS_clus_asmbl_SufBD_sf"/>
</dbReference>
<keyword evidence="5" id="KW-1185">Reference proteome</keyword>
<protein>
    <submittedName>
        <fullName evidence="4">Fe-S cluster assembly protein SufD</fullName>
    </submittedName>
</protein>
<dbReference type="Pfam" id="PF19295">
    <property type="entry name" value="SufBD_N"/>
    <property type="match status" value="1"/>
</dbReference>
<dbReference type="GO" id="GO:0016226">
    <property type="term" value="P:iron-sulfur cluster assembly"/>
    <property type="evidence" value="ECO:0007669"/>
    <property type="project" value="InterPro"/>
</dbReference>
<comment type="similarity">
    <text evidence="1">Belongs to the iron-sulfur cluster assembly SufBD family.</text>
</comment>
<dbReference type="InterPro" id="IPR011542">
    <property type="entry name" value="SUF_FeS_clus_asmbl_SufD"/>
</dbReference>
<evidence type="ECO:0000313" key="5">
    <source>
        <dbReference type="Proteomes" id="UP000623250"/>
    </source>
</evidence>
<evidence type="ECO:0000259" key="3">
    <source>
        <dbReference type="Pfam" id="PF19295"/>
    </source>
</evidence>
<dbReference type="AlphaFoldDB" id="A0A8I1KJL8"/>
<dbReference type="InterPro" id="IPR000825">
    <property type="entry name" value="SUF_FeS_clus_asmbl_SufBD_core"/>
</dbReference>
<name>A0A8I1KJL8_9HYPH</name>
<dbReference type="Proteomes" id="UP000623250">
    <property type="component" value="Unassembled WGS sequence"/>
</dbReference>
<accession>A0A8I1KJL8</accession>
<dbReference type="PANTHER" id="PTHR43575:SF1">
    <property type="entry name" value="PROTEIN ABCI7, CHLOROPLASTIC"/>
    <property type="match status" value="1"/>
</dbReference>
<gene>
    <name evidence="4" type="primary">sufD</name>
    <name evidence="4" type="ORF">JDN41_05575</name>
</gene>
<dbReference type="InterPro" id="IPR055346">
    <property type="entry name" value="Fe-S_cluster_assembly_SufBD"/>
</dbReference>